<dbReference type="RefSeq" id="WP_381492113.1">
    <property type="nucleotide sequence ID" value="NZ_JBHTIK010000010.1"/>
</dbReference>
<evidence type="ECO:0000313" key="10">
    <source>
        <dbReference type="Proteomes" id="UP001597124"/>
    </source>
</evidence>
<dbReference type="InterPro" id="IPR036249">
    <property type="entry name" value="Thioredoxin-like_sf"/>
</dbReference>
<protein>
    <recommendedName>
        <fullName evidence="6 7">Thioredoxin</fullName>
    </recommendedName>
</protein>
<feature type="domain" description="Thioredoxin" evidence="8">
    <location>
        <begin position="1"/>
        <end position="107"/>
    </location>
</feature>
<dbReference type="InterPro" id="IPR005746">
    <property type="entry name" value="Thioredoxin"/>
</dbReference>
<evidence type="ECO:0000256" key="2">
    <source>
        <dbReference type="ARBA" id="ARBA00022448"/>
    </source>
</evidence>
<organism evidence="9 10">
    <name type="scientific">Sphingosinicella xenopeptidilytica</name>
    <dbReference type="NCBI Taxonomy" id="364098"/>
    <lineage>
        <taxon>Bacteria</taxon>
        <taxon>Pseudomonadati</taxon>
        <taxon>Pseudomonadota</taxon>
        <taxon>Alphaproteobacteria</taxon>
        <taxon>Sphingomonadales</taxon>
        <taxon>Sphingosinicellaceae</taxon>
        <taxon>Sphingosinicella</taxon>
    </lineage>
</organism>
<keyword evidence="3" id="KW-0249">Electron transport</keyword>
<keyword evidence="5" id="KW-0676">Redox-active center</keyword>
<accession>A0ABW3C6S4</accession>
<dbReference type="InterPro" id="IPR017937">
    <property type="entry name" value="Thioredoxin_CS"/>
</dbReference>
<sequence length="115" mass="12391">MGSTAITPENFEAEVANAGKPVLVDFWAPWCGPCRQIAPALEELSEELGDQVTIAKLNTDDHPELASQFGIRGIPTMILFKDGKPAATKVGAQPKSMIKDWLVGELAEDVSRQQG</sequence>
<dbReference type="PROSITE" id="PS51352">
    <property type="entry name" value="THIOREDOXIN_2"/>
    <property type="match status" value="1"/>
</dbReference>
<dbReference type="EMBL" id="JBHTIK010000010">
    <property type="protein sequence ID" value="MFD0849472.1"/>
    <property type="molecule type" value="Genomic_DNA"/>
</dbReference>
<evidence type="ECO:0000256" key="3">
    <source>
        <dbReference type="ARBA" id="ARBA00022982"/>
    </source>
</evidence>
<dbReference type="PANTHER" id="PTHR45663:SF11">
    <property type="entry name" value="GEO12009P1"/>
    <property type="match status" value="1"/>
</dbReference>
<dbReference type="NCBIfam" id="TIGR01068">
    <property type="entry name" value="thioredoxin"/>
    <property type="match status" value="1"/>
</dbReference>
<dbReference type="Gene3D" id="3.40.30.10">
    <property type="entry name" value="Glutaredoxin"/>
    <property type="match status" value="1"/>
</dbReference>
<dbReference type="PANTHER" id="PTHR45663">
    <property type="entry name" value="GEO12009P1"/>
    <property type="match status" value="1"/>
</dbReference>
<evidence type="ECO:0000256" key="6">
    <source>
        <dbReference type="NCBIfam" id="TIGR01068"/>
    </source>
</evidence>
<evidence type="ECO:0000313" key="9">
    <source>
        <dbReference type="EMBL" id="MFD0849472.1"/>
    </source>
</evidence>
<dbReference type="SUPFAM" id="SSF52833">
    <property type="entry name" value="Thioredoxin-like"/>
    <property type="match status" value="1"/>
</dbReference>
<comment type="similarity">
    <text evidence="1 7">Belongs to the thioredoxin family.</text>
</comment>
<name>A0ABW3C6S4_SPHXN</name>
<evidence type="ECO:0000256" key="1">
    <source>
        <dbReference type="ARBA" id="ARBA00008987"/>
    </source>
</evidence>
<dbReference type="CDD" id="cd02947">
    <property type="entry name" value="TRX_family"/>
    <property type="match status" value="1"/>
</dbReference>
<evidence type="ECO:0000256" key="7">
    <source>
        <dbReference type="PIRNR" id="PIRNR000077"/>
    </source>
</evidence>
<evidence type="ECO:0000256" key="5">
    <source>
        <dbReference type="ARBA" id="ARBA00023284"/>
    </source>
</evidence>
<proteinExistence type="inferred from homology"/>
<evidence type="ECO:0000259" key="8">
    <source>
        <dbReference type="PROSITE" id="PS51352"/>
    </source>
</evidence>
<comment type="caution">
    <text evidence="9">The sequence shown here is derived from an EMBL/GenBank/DDBJ whole genome shotgun (WGS) entry which is preliminary data.</text>
</comment>
<gene>
    <name evidence="9" type="primary">trxA</name>
    <name evidence="9" type="ORF">ACFQ00_14140</name>
</gene>
<dbReference type="Proteomes" id="UP001597124">
    <property type="component" value="Unassembled WGS sequence"/>
</dbReference>
<reference evidence="10" key="1">
    <citation type="journal article" date="2019" name="Int. J. Syst. Evol. Microbiol.">
        <title>The Global Catalogue of Microorganisms (GCM) 10K type strain sequencing project: providing services to taxonomists for standard genome sequencing and annotation.</title>
        <authorList>
            <consortium name="The Broad Institute Genomics Platform"/>
            <consortium name="The Broad Institute Genome Sequencing Center for Infectious Disease"/>
            <person name="Wu L."/>
            <person name="Ma J."/>
        </authorList>
    </citation>
    <scope>NUCLEOTIDE SEQUENCE [LARGE SCALE GENOMIC DNA]</scope>
    <source>
        <strain evidence="10">CCUG 52537</strain>
    </source>
</reference>
<keyword evidence="4" id="KW-1015">Disulfide bond</keyword>
<dbReference type="PRINTS" id="PR00421">
    <property type="entry name" value="THIOREDOXIN"/>
</dbReference>
<keyword evidence="2" id="KW-0813">Transport</keyword>
<evidence type="ECO:0000256" key="4">
    <source>
        <dbReference type="ARBA" id="ARBA00023157"/>
    </source>
</evidence>
<dbReference type="Pfam" id="PF00085">
    <property type="entry name" value="Thioredoxin"/>
    <property type="match status" value="1"/>
</dbReference>
<dbReference type="PIRSF" id="PIRSF000077">
    <property type="entry name" value="Thioredoxin"/>
    <property type="match status" value="1"/>
</dbReference>
<keyword evidence="10" id="KW-1185">Reference proteome</keyword>
<dbReference type="InterPro" id="IPR013766">
    <property type="entry name" value="Thioredoxin_domain"/>
</dbReference>
<dbReference type="PROSITE" id="PS00194">
    <property type="entry name" value="THIOREDOXIN_1"/>
    <property type="match status" value="1"/>
</dbReference>